<gene>
    <name evidence="1" type="ORF">SVIM_LOCUS372141</name>
</gene>
<name>A0A6N2MHT7_SALVM</name>
<sequence length="85" mass="9433">MRHFPSCGQARVIGTSVTLRKALMMTVYKGLVIGLRKQTTTKALLIKCTSPECVTAAFSLLSSVSDMTTLFLQRQLEHIYQLDPS</sequence>
<organism evidence="1">
    <name type="scientific">Salix viminalis</name>
    <name type="common">Common osier</name>
    <name type="synonym">Basket willow</name>
    <dbReference type="NCBI Taxonomy" id="40686"/>
    <lineage>
        <taxon>Eukaryota</taxon>
        <taxon>Viridiplantae</taxon>
        <taxon>Streptophyta</taxon>
        <taxon>Embryophyta</taxon>
        <taxon>Tracheophyta</taxon>
        <taxon>Spermatophyta</taxon>
        <taxon>Magnoliopsida</taxon>
        <taxon>eudicotyledons</taxon>
        <taxon>Gunneridae</taxon>
        <taxon>Pentapetalae</taxon>
        <taxon>rosids</taxon>
        <taxon>fabids</taxon>
        <taxon>Malpighiales</taxon>
        <taxon>Salicaceae</taxon>
        <taxon>Saliceae</taxon>
        <taxon>Salix</taxon>
    </lineage>
</organism>
<dbReference type="AlphaFoldDB" id="A0A6N2MHT7"/>
<accession>A0A6N2MHT7</accession>
<protein>
    <submittedName>
        <fullName evidence="1">Uncharacterized protein</fullName>
    </submittedName>
</protein>
<dbReference type="EMBL" id="CAADRP010001818">
    <property type="protein sequence ID" value="VFU53567.1"/>
    <property type="molecule type" value="Genomic_DNA"/>
</dbReference>
<reference evidence="1" key="1">
    <citation type="submission" date="2019-03" db="EMBL/GenBank/DDBJ databases">
        <authorList>
            <person name="Mank J."/>
            <person name="Almeida P."/>
        </authorList>
    </citation>
    <scope>NUCLEOTIDE SEQUENCE</scope>
    <source>
        <strain evidence="1">78183</strain>
    </source>
</reference>
<evidence type="ECO:0000313" key="1">
    <source>
        <dbReference type="EMBL" id="VFU53567.1"/>
    </source>
</evidence>
<proteinExistence type="predicted"/>